<dbReference type="PANTHER" id="PTHR47017:SF1">
    <property type="entry name" value="ACYL-COA"/>
    <property type="match status" value="1"/>
</dbReference>
<feature type="region of interest" description="Disordered" evidence="1">
    <location>
        <begin position="87"/>
        <end position="106"/>
    </location>
</feature>
<dbReference type="Pfam" id="PF04339">
    <property type="entry name" value="FemAB_like"/>
    <property type="match status" value="1"/>
</dbReference>
<sequence length="506" mass="57783">MAVAVRSSSSSSLLLVLLPPRSFSFNINFNFKRKPSSSSITSPNSSRRRTSRINALFWGSKKENTQQQQEQEQEQFTFTSTLTLAKNEEDSDSDSDWDWDSNSNSKSKEISVSSVASISEIASGDWDACAEEATDSFNPFLSHAFLSCLEHSRSAVRETGWMPRHLVATDNNDNNAILAVVPLYLKTHSYGEFVFDHSWANAYYSYGSAYYPKLQCCVPFTPVTGPRILIRNLPFKDQLFRIILSALKHLTAHSQVSSLHVTFPSQHDFLKFTHADAHADADAAAFLPRIGMQYHWKNRNYNNFDDFLMDMKQSKRKNIRQERKKISAQNLTMKRLRGYEIKARHWDSFYSFYRNTTDNKWGSPYLTRDFFHEMGSKMGDHVLLVIAEEGDELVAGALNLIGGDTLFGRLWGCQPRTYYPSLHFEACYYQAIEAAIELNLKTVEAGAQGEHKIQRGYLPVTTYSCHYLVDEEFRKAIQDFLIRESSQVKLVMKLLNDSGPFKDGVL</sequence>
<protein>
    <recommendedName>
        <fullName evidence="4">Acyl-CoA N-acyltransferase</fullName>
    </recommendedName>
</protein>
<dbReference type="InterPro" id="IPR007434">
    <property type="entry name" value="FemAB-like"/>
</dbReference>
<name>A0AAN9PCP1_CROPI</name>
<dbReference type="PANTHER" id="PTHR47017">
    <property type="entry name" value="ACYL-COA"/>
    <property type="match status" value="1"/>
</dbReference>
<evidence type="ECO:0008006" key="4">
    <source>
        <dbReference type="Google" id="ProtNLM"/>
    </source>
</evidence>
<evidence type="ECO:0000313" key="2">
    <source>
        <dbReference type="EMBL" id="KAK7292519.1"/>
    </source>
</evidence>
<proteinExistence type="predicted"/>
<comment type="caution">
    <text evidence="2">The sequence shown here is derived from an EMBL/GenBank/DDBJ whole genome shotgun (WGS) entry which is preliminary data.</text>
</comment>
<gene>
    <name evidence="2" type="ORF">RIF29_08301</name>
</gene>
<dbReference type="SUPFAM" id="SSF55729">
    <property type="entry name" value="Acyl-CoA N-acyltransferases (Nat)"/>
    <property type="match status" value="1"/>
</dbReference>
<evidence type="ECO:0000256" key="1">
    <source>
        <dbReference type="SAM" id="MobiDB-lite"/>
    </source>
</evidence>
<reference evidence="2 3" key="1">
    <citation type="submission" date="2024-01" db="EMBL/GenBank/DDBJ databases">
        <title>The genomes of 5 underutilized Papilionoideae crops provide insights into root nodulation and disease resistanc.</title>
        <authorList>
            <person name="Yuan L."/>
        </authorList>
    </citation>
    <scope>NUCLEOTIDE SEQUENCE [LARGE SCALE GENOMIC DNA]</scope>
    <source>
        <strain evidence="2">ZHUSHIDOU_FW_LH</strain>
        <tissue evidence="2">Leaf</tissue>
    </source>
</reference>
<feature type="compositionally biased region" description="Acidic residues" evidence="1">
    <location>
        <begin position="89"/>
        <end position="99"/>
    </location>
</feature>
<accession>A0AAN9PCP1</accession>
<evidence type="ECO:0000313" key="3">
    <source>
        <dbReference type="Proteomes" id="UP001372338"/>
    </source>
</evidence>
<organism evidence="2 3">
    <name type="scientific">Crotalaria pallida</name>
    <name type="common">Smooth rattlebox</name>
    <name type="synonym">Crotalaria striata</name>
    <dbReference type="NCBI Taxonomy" id="3830"/>
    <lineage>
        <taxon>Eukaryota</taxon>
        <taxon>Viridiplantae</taxon>
        <taxon>Streptophyta</taxon>
        <taxon>Embryophyta</taxon>
        <taxon>Tracheophyta</taxon>
        <taxon>Spermatophyta</taxon>
        <taxon>Magnoliopsida</taxon>
        <taxon>eudicotyledons</taxon>
        <taxon>Gunneridae</taxon>
        <taxon>Pentapetalae</taxon>
        <taxon>rosids</taxon>
        <taxon>fabids</taxon>
        <taxon>Fabales</taxon>
        <taxon>Fabaceae</taxon>
        <taxon>Papilionoideae</taxon>
        <taxon>50 kb inversion clade</taxon>
        <taxon>genistoids sensu lato</taxon>
        <taxon>core genistoids</taxon>
        <taxon>Crotalarieae</taxon>
        <taxon>Crotalaria</taxon>
    </lineage>
</organism>
<dbReference type="AlphaFoldDB" id="A0AAN9PCP1"/>
<dbReference type="InterPro" id="IPR016181">
    <property type="entry name" value="Acyl_CoA_acyltransferase"/>
</dbReference>
<dbReference type="EMBL" id="JAYWIO010000001">
    <property type="protein sequence ID" value="KAK7292519.1"/>
    <property type="molecule type" value="Genomic_DNA"/>
</dbReference>
<keyword evidence="3" id="KW-1185">Reference proteome</keyword>
<dbReference type="Gene3D" id="3.40.630.30">
    <property type="match status" value="1"/>
</dbReference>
<dbReference type="Proteomes" id="UP001372338">
    <property type="component" value="Unassembled WGS sequence"/>
</dbReference>